<protein>
    <submittedName>
        <fullName evidence="1">Uncharacterized protein</fullName>
    </submittedName>
</protein>
<proteinExistence type="predicted"/>
<name>A0A2P2P6F9_RHIMU</name>
<accession>A0A2P2P6F9</accession>
<sequence length="52" mass="6145">MTYLSLKRERHPKKGNLHLQVKFIVPMLSISSTASTSHKINSRQQWKIYSQF</sequence>
<dbReference type="EMBL" id="GGEC01069841">
    <property type="protein sequence ID" value="MBX50325.1"/>
    <property type="molecule type" value="Transcribed_RNA"/>
</dbReference>
<dbReference type="AlphaFoldDB" id="A0A2P2P6F9"/>
<reference evidence="1" key="1">
    <citation type="submission" date="2018-02" db="EMBL/GenBank/DDBJ databases">
        <title>Rhizophora mucronata_Transcriptome.</title>
        <authorList>
            <person name="Meera S.P."/>
            <person name="Sreeshan A."/>
            <person name="Augustine A."/>
        </authorList>
    </citation>
    <scope>NUCLEOTIDE SEQUENCE</scope>
    <source>
        <tissue evidence="1">Leaf</tissue>
    </source>
</reference>
<evidence type="ECO:0000313" key="1">
    <source>
        <dbReference type="EMBL" id="MBX50325.1"/>
    </source>
</evidence>
<organism evidence="1">
    <name type="scientific">Rhizophora mucronata</name>
    <name type="common">Asiatic mangrove</name>
    <dbReference type="NCBI Taxonomy" id="61149"/>
    <lineage>
        <taxon>Eukaryota</taxon>
        <taxon>Viridiplantae</taxon>
        <taxon>Streptophyta</taxon>
        <taxon>Embryophyta</taxon>
        <taxon>Tracheophyta</taxon>
        <taxon>Spermatophyta</taxon>
        <taxon>Magnoliopsida</taxon>
        <taxon>eudicotyledons</taxon>
        <taxon>Gunneridae</taxon>
        <taxon>Pentapetalae</taxon>
        <taxon>rosids</taxon>
        <taxon>fabids</taxon>
        <taxon>Malpighiales</taxon>
        <taxon>Rhizophoraceae</taxon>
        <taxon>Rhizophora</taxon>
    </lineage>
</organism>